<dbReference type="EMBL" id="QCYY01002810">
    <property type="protein sequence ID" value="ROT67418.1"/>
    <property type="molecule type" value="Genomic_DNA"/>
</dbReference>
<feature type="compositionally biased region" description="Polar residues" evidence="1">
    <location>
        <begin position="92"/>
        <end position="110"/>
    </location>
</feature>
<evidence type="ECO:0000313" key="3">
    <source>
        <dbReference type="Proteomes" id="UP000283509"/>
    </source>
</evidence>
<accession>A0A3R7LXT6</accession>
<comment type="caution">
    <text evidence="2">The sequence shown here is derived from an EMBL/GenBank/DDBJ whole genome shotgun (WGS) entry which is preliminary data.</text>
</comment>
<evidence type="ECO:0000256" key="1">
    <source>
        <dbReference type="SAM" id="MobiDB-lite"/>
    </source>
</evidence>
<evidence type="ECO:0000313" key="2">
    <source>
        <dbReference type="EMBL" id="ROT67418.1"/>
    </source>
</evidence>
<reference evidence="2 3" key="2">
    <citation type="submission" date="2019-01" db="EMBL/GenBank/DDBJ databases">
        <title>The decoding of complex shrimp genome reveals the adaptation for benthos swimmer, frequently molting mechanism and breeding impact on genome.</title>
        <authorList>
            <person name="Sun Y."/>
            <person name="Gao Y."/>
            <person name="Yu Y."/>
        </authorList>
    </citation>
    <scope>NUCLEOTIDE SEQUENCE [LARGE SCALE GENOMIC DNA]</scope>
    <source>
        <tissue evidence="2">Muscle</tissue>
    </source>
</reference>
<organism evidence="2 3">
    <name type="scientific">Penaeus vannamei</name>
    <name type="common">Whiteleg shrimp</name>
    <name type="synonym">Litopenaeus vannamei</name>
    <dbReference type="NCBI Taxonomy" id="6689"/>
    <lineage>
        <taxon>Eukaryota</taxon>
        <taxon>Metazoa</taxon>
        <taxon>Ecdysozoa</taxon>
        <taxon>Arthropoda</taxon>
        <taxon>Crustacea</taxon>
        <taxon>Multicrustacea</taxon>
        <taxon>Malacostraca</taxon>
        <taxon>Eumalacostraca</taxon>
        <taxon>Eucarida</taxon>
        <taxon>Decapoda</taxon>
        <taxon>Dendrobranchiata</taxon>
        <taxon>Penaeoidea</taxon>
        <taxon>Penaeidae</taxon>
        <taxon>Penaeus</taxon>
    </lineage>
</organism>
<feature type="compositionally biased region" description="Low complexity" evidence="1">
    <location>
        <begin position="111"/>
        <end position="122"/>
    </location>
</feature>
<reference evidence="2 3" key="1">
    <citation type="submission" date="2018-04" db="EMBL/GenBank/DDBJ databases">
        <authorList>
            <person name="Zhang X."/>
            <person name="Yuan J."/>
            <person name="Li F."/>
            <person name="Xiang J."/>
        </authorList>
    </citation>
    <scope>NUCLEOTIDE SEQUENCE [LARGE SCALE GENOMIC DNA]</scope>
    <source>
        <tissue evidence="2">Muscle</tissue>
    </source>
</reference>
<dbReference type="AlphaFoldDB" id="A0A3R7LXT6"/>
<name>A0A3R7LXT6_PENVA</name>
<protein>
    <submittedName>
        <fullName evidence="2">Uncharacterized protein</fullName>
    </submittedName>
</protein>
<gene>
    <name evidence="2" type="ORF">C7M84_014499</name>
</gene>
<dbReference type="Proteomes" id="UP000283509">
    <property type="component" value="Unassembled WGS sequence"/>
</dbReference>
<proteinExistence type="predicted"/>
<sequence length="247" mass="27039">MPAAEPLARRGEGVEGGAGVRVVTCSLEVRETAPPPLAQHGFGTPTYGSPVHTYAHLPPEYDYHPPVAAYVPPVHARTLIRAPRSGDHPGSGANTSLPQHDQPRPTTLPLSQQARTASRSSSDMARLSHNISAILENLLKNYNNQVRPGYHEGPTPPPYLPPPKYPSIPIYITLHCRLCCVSLVCVRARTRLAVCVRCSPPLLLLPYPYTPLHYPHTSPHTLSPPLNHPHPLSPTTYLYTQIYIPTP</sequence>
<keyword evidence="3" id="KW-1185">Reference proteome</keyword>
<feature type="region of interest" description="Disordered" evidence="1">
    <location>
        <begin position="81"/>
        <end position="125"/>
    </location>
</feature>